<feature type="coiled-coil region" evidence="1">
    <location>
        <begin position="339"/>
        <end position="403"/>
    </location>
</feature>
<feature type="region of interest" description="Disordered" evidence="2">
    <location>
        <begin position="306"/>
        <end position="337"/>
    </location>
</feature>
<dbReference type="GO" id="GO:0003700">
    <property type="term" value="F:DNA-binding transcription factor activity"/>
    <property type="evidence" value="ECO:0007669"/>
    <property type="project" value="InterPro"/>
</dbReference>
<keyword evidence="3" id="KW-0472">Membrane</keyword>
<sequence>MASVFPHFFARMACCDSKCVHNVQQTVVAENATLSTTDDSSSRARTTFLSFLASPFALRSPAPVTTKVSHVIATWDDHPLAAHRRTLTAQHHQHPPPQCDDDVEVEVAGDGATCDTREDRDALRAVSDVTRASFAYEVQIWVHSSWPLEGLWHEANQLVATQDPLLVVRNVPVHEHELQFRVRLRATERELQWPEQLSAFFFPSFIVSFVAFLWRDVAVDAFASEVVGEWSDVVTLAATLDHDAADASGGLEALVAMGVSSAVVAVLATLCIGSSCCVLAQLYLRRRRAVFGTRHRCKRQSARWTSSSSSSFESDGSAVPETTGDDTPLREDVDASRENDCCSKSMQHLEHELRDLRQELADSEHEVRRLMLLSGYGLETLTLDELKQLEHALQHTLKRIHERTTQHVTMREAEPVDD</sequence>
<reference evidence="5" key="1">
    <citation type="submission" date="2022-12" db="EMBL/GenBank/DDBJ databases">
        <authorList>
            <person name="Webb A."/>
        </authorList>
    </citation>
    <scope>NUCLEOTIDE SEQUENCE</scope>
    <source>
        <strain evidence="5">Hp1</strain>
    </source>
</reference>
<evidence type="ECO:0000259" key="4">
    <source>
        <dbReference type="Pfam" id="PF01486"/>
    </source>
</evidence>
<dbReference type="GO" id="GO:0005634">
    <property type="term" value="C:nucleus"/>
    <property type="evidence" value="ECO:0007669"/>
    <property type="project" value="InterPro"/>
</dbReference>
<dbReference type="InterPro" id="IPR002487">
    <property type="entry name" value="TF_Kbox"/>
</dbReference>
<dbReference type="Proteomes" id="UP001162031">
    <property type="component" value="Unassembled WGS sequence"/>
</dbReference>
<evidence type="ECO:0000256" key="1">
    <source>
        <dbReference type="SAM" id="Coils"/>
    </source>
</evidence>
<feature type="domain" description="K-box" evidence="4">
    <location>
        <begin position="344"/>
        <end position="409"/>
    </location>
</feature>
<keyword evidence="1" id="KW-0175">Coiled coil</keyword>
<evidence type="ECO:0000256" key="2">
    <source>
        <dbReference type="SAM" id="MobiDB-lite"/>
    </source>
</evidence>
<keyword evidence="6" id="KW-1185">Reference proteome</keyword>
<evidence type="ECO:0000256" key="3">
    <source>
        <dbReference type="SAM" id="Phobius"/>
    </source>
</evidence>
<keyword evidence="3" id="KW-0812">Transmembrane</keyword>
<feature type="transmembrane region" description="Helical" evidence="3">
    <location>
        <begin position="262"/>
        <end position="284"/>
    </location>
</feature>
<proteinExistence type="predicted"/>
<organism evidence="5 6">
    <name type="scientific">Hyaloperonospora brassicae</name>
    <name type="common">Brassica downy mildew</name>
    <name type="synonym">Peronospora brassicae</name>
    <dbReference type="NCBI Taxonomy" id="162125"/>
    <lineage>
        <taxon>Eukaryota</taxon>
        <taxon>Sar</taxon>
        <taxon>Stramenopiles</taxon>
        <taxon>Oomycota</taxon>
        <taxon>Peronosporomycetes</taxon>
        <taxon>Peronosporales</taxon>
        <taxon>Peronosporaceae</taxon>
        <taxon>Hyaloperonospora</taxon>
    </lineage>
</organism>
<dbReference type="AlphaFoldDB" id="A0AAV0USR0"/>
<gene>
    <name evidence="5" type="ORF">HBR001_LOCUS7992</name>
</gene>
<accession>A0AAV0USR0</accession>
<dbReference type="EMBL" id="CANTFL010001441">
    <property type="protein sequence ID" value="CAI5739940.1"/>
    <property type="molecule type" value="Genomic_DNA"/>
</dbReference>
<keyword evidence="3" id="KW-1133">Transmembrane helix</keyword>
<dbReference type="Pfam" id="PF01486">
    <property type="entry name" value="K-box"/>
    <property type="match status" value="1"/>
</dbReference>
<protein>
    <recommendedName>
        <fullName evidence="4">K-box domain-containing protein</fullName>
    </recommendedName>
</protein>
<evidence type="ECO:0000313" key="6">
    <source>
        <dbReference type="Proteomes" id="UP001162031"/>
    </source>
</evidence>
<feature type="compositionally biased region" description="Basic and acidic residues" evidence="2">
    <location>
        <begin position="327"/>
        <end position="337"/>
    </location>
</feature>
<name>A0AAV0USR0_HYABA</name>
<comment type="caution">
    <text evidence="5">The sequence shown here is derived from an EMBL/GenBank/DDBJ whole genome shotgun (WGS) entry which is preliminary data.</text>
</comment>
<evidence type="ECO:0000313" key="5">
    <source>
        <dbReference type="EMBL" id="CAI5739940.1"/>
    </source>
</evidence>
<feature type="compositionally biased region" description="Low complexity" evidence="2">
    <location>
        <begin position="306"/>
        <end position="317"/>
    </location>
</feature>